<dbReference type="GO" id="GO:0046872">
    <property type="term" value="F:metal ion binding"/>
    <property type="evidence" value="ECO:0007669"/>
    <property type="project" value="UniProtKB-KW"/>
</dbReference>
<evidence type="ECO:0000256" key="2">
    <source>
        <dbReference type="ARBA" id="ARBA00023239"/>
    </source>
</evidence>
<comment type="function">
    <text evidence="3">Catalyzes two sequential steps in the biosynthesis of coenzyme A. In the first step cysteine is conjugated to 4'-phosphopantothenate to form 4-phosphopantothenoylcysteine. In the second step the latter compound is decarboxylated to form 4'-phosphopantotheine.</text>
</comment>
<dbReference type="SUPFAM" id="SSF52507">
    <property type="entry name" value="Homo-oligomeric flavin-containing Cys decarboxylases, HFCD"/>
    <property type="match status" value="1"/>
</dbReference>
<keyword evidence="1 3" id="KW-0210">Decarboxylase</keyword>
<evidence type="ECO:0000313" key="8">
    <source>
        <dbReference type="Proteomes" id="UP000502298"/>
    </source>
</evidence>
<keyword evidence="3 4" id="KW-0288">FMN</keyword>
<feature type="binding site" evidence="3">
    <location>
        <position position="312"/>
    </location>
    <ligand>
        <name>CTP</name>
        <dbReference type="ChEBI" id="CHEBI:37563"/>
    </ligand>
</feature>
<dbReference type="EC" id="6.3.2.5" evidence="3"/>
<dbReference type="Gene3D" id="3.40.50.1950">
    <property type="entry name" value="Flavin prenyltransferase-like"/>
    <property type="match status" value="1"/>
</dbReference>
<keyword evidence="3 4" id="KW-0436">Ligase</keyword>
<accession>A0A6H2EL81</accession>
<comment type="cofactor">
    <cofactor evidence="3">
        <name>FMN</name>
        <dbReference type="ChEBI" id="CHEBI:58210"/>
    </cofactor>
    <text evidence="3">Binds 1 FMN per subunit.</text>
</comment>
<dbReference type="InterPro" id="IPR003382">
    <property type="entry name" value="Flavoprotein"/>
</dbReference>
<feature type="region of interest" description="Phosphopantothenate--cysteine ligase" evidence="3">
    <location>
        <begin position="211"/>
        <end position="425"/>
    </location>
</feature>
<keyword evidence="8" id="KW-1185">Reference proteome</keyword>
<comment type="pathway">
    <text evidence="3 4">Cofactor biosynthesis; coenzyme A biosynthesis; CoA from (R)-pantothenate: step 3/5.</text>
</comment>
<dbReference type="KEGG" id="arca:HC352_04065"/>
<dbReference type="Pfam" id="PF02441">
    <property type="entry name" value="Flavoprotein"/>
    <property type="match status" value="1"/>
</dbReference>
<keyword evidence="3" id="KW-0511">Multifunctional enzyme</keyword>
<keyword evidence="3 4" id="KW-0285">Flavoprotein</keyword>
<dbReference type="SUPFAM" id="SSF102645">
    <property type="entry name" value="CoaB-like"/>
    <property type="match status" value="1"/>
</dbReference>
<dbReference type="InterPro" id="IPR005252">
    <property type="entry name" value="CoaBC"/>
</dbReference>
<feature type="domain" description="Flavoprotein" evidence="5">
    <location>
        <begin position="22"/>
        <end position="192"/>
    </location>
</feature>
<dbReference type="GO" id="GO:0015941">
    <property type="term" value="P:pantothenate catabolic process"/>
    <property type="evidence" value="ECO:0007669"/>
    <property type="project" value="InterPro"/>
</dbReference>
<dbReference type="NCBIfam" id="TIGR00521">
    <property type="entry name" value="coaBC_dfp"/>
    <property type="match status" value="1"/>
</dbReference>
<evidence type="ECO:0000256" key="4">
    <source>
        <dbReference type="RuleBase" id="RU364078"/>
    </source>
</evidence>
<gene>
    <name evidence="3 7" type="primary">coaBC</name>
    <name evidence="7" type="ORF">HC352_04065</name>
</gene>
<dbReference type="RefSeq" id="WP_168917701.1">
    <property type="nucleotide sequence ID" value="NZ_CP050804.1"/>
</dbReference>
<dbReference type="PANTHER" id="PTHR14359:SF6">
    <property type="entry name" value="PHOSPHOPANTOTHENOYLCYSTEINE DECARBOXYLASE"/>
    <property type="match status" value="1"/>
</dbReference>
<feature type="binding site" evidence="3">
    <location>
        <begin position="327"/>
        <end position="330"/>
    </location>
    <ligand>
        <name>CTP</name>
        <dbReference type="ChEBI" id="CHEBI:37563"/>
    </ligand>
</feature>
<dbReference type="InterPro" id="IPR036551">
    <property type="entry name" value="Flavin_trans-like"/>
</dbReference>
<dbReference type="EC" id="4.1.1.36" evidence="3"/>
<dbReference type="InterPro" id="IPR007085">
    <property type="entry name" value="DNA/pantothenate-metab_flavo_C"/>
</dbReference>
<feature type="binding site" evidence="3">
    <location>
        <position position="369"/>
    </location>
    <ligand>
        <name>CTP</name>
        <dbReference type="ChEBI" id="CHEBI:37563"/>
    </ligand>
</feature>
<feature type="binding site" evidence="3">
    <location>
        <position position="303"/>
    </location>
    <ligand>
        <name>CTP</name>
        <dbReference type="ChEBI" id="CHEBI:37563"/>
    </ligand>
</feature>
<feature type="binding site" evidence="3">
    <location>
        <position position="365"/>
    </location>
    <ligand>
        <name>CTP</name>
        <dbReference type="ChEBI" id="CHEBI:37563"/>
    </ligand>
</feature>
<comment type="catalytic activity">
    <reaction evidence="3 4">
        <text>N-[(R)-4-phosphopantothenoyl]-L-cysteine + H(+) = (R)-4'-phosphopantetheine + CO2</text>
        <dbReference type="Rhea" id="RHEA:16793"/>
        <dbReference type="ChEBI" id="CHEBI:15378"/>
        <dbReference type="ChEBI" id="CHEBI:16526"/>
        <dbReference type="ChEBI" id="CHEBI:59458"/>
        <dbReference type="ChEBI" id="CHEBI:61723"/>
        <dbReference type="EC" id="4.1.1.36"/>
    </reaction>
</comment>
<evidence type="ECO:0000256" key="3">
    <source>
        <dbReference type="HAMAP-Rule" id="MF_02225"/>
    </source>
</evidence>
<keyword evidence="3" id="KW-0460">Magnesium</keyword>
<dbReference type="UniPathway" id="UPA00241">
    <property type="reaction ID" value="UER00353"/>
</dbReference>
<dbReference type="Pfam" id="PF04127">
    <property type="entry name" value="DFP"/>
    <property type="match status" value="1"/>
</dbReference>
<dbReference type="InterPro" id="IPR035929">
    <property type="entry name" value="CoaB-like_sf"/>
</dbReference>
<protein>
    <recommendedName>
        <fullName evidence="3">Coenzyme A biosynthesis bifunctional protein CoaBC</fullName>
    </recommendedName>
    <alternativeName>
        <fullName evidence="3">DNA/pantothenate metabolism flavoprotein</fullName>
    </alternativeName>
    <alternativeName>
        <fullName evidence="3">Phosphopantothenoylcysteine synthetase/decarboxylase</fullName>
        <shortName evidence="3">PPCS-PPCDC</shortName>
    </alternativeName>
    <domain>
        <recommendedName>
            <fullName evidence="3">Phosphopantothenoylcysteine decarboxylase</fullName>
            <shortName evidence="3">PPC decarboxylase</shortName>
            <shortName evidence="3">PPC-DC</shortName>
            <ecNumber evidence="3">4.1.1.36</ecNumber>
        </recommendedName>
        <alternativeName>
            <fullName evidence="3">CoaC</fullName>
        </alternativeName>
    </domain>
    <domain>
        <recommendedName>
            <fullName evidence="3">Phosphopantothenate--cysteine ligase</fullName>
            <ecNumber evidence="3">6.3.2.5</ecNumber>
        </recommendedName>
        <alternativeName>
            <fullName evidence="3">CoaB</fullName>
        </alternativeName>
        <alternativeName>
            <fullName evidence="3">Phosphopantothenoylcysteine synthetase</fullName>
            <shortName evidence="3">PPC synthetase</shortName>
            <shortName evidence="3">PPC-S</shortName>
        </alternativeName>
    </domain>
</protein>
<evidence type="ECO:0000259" key="5">
    <source>
        <dbReference type="Pfam" id="PF02441"/>
    </source>
</evidence>
<proteinExistence type="inferred from homology"/>
<keyword evidence="3" id="KW-0479">Metal-binding</keyword>
<feature type="domain" description="DNA/pantothenate metabolism flavoprotein C-terminal" evidence="6">
    <location>
        <begin position="208"/>
        <end position="422"/>
    </location>
</feature>
<evidence type="ECO:0000259" key="6">
    <source>
        <dbReference type="Pfam" id="PF04127"/>
    </source>
</evidence>
<comment type="similarity">
    <text evidence="3 4">In the C-terminal section; belongs to the PPC synthetase family.</text>
</comment>
<dbReference type="GO" id="GO:0010181">
    <property type="term" value="F:FMN binding"/>
    <property type="evidence" value="ECO:0007669"/>
    <property type="project" value="UniProtKB-UniRule"/>
</dbReference>
<sequence>MNSKNVSQRASQSGGLSHAAPRILFGVTGGIAAYKAVTAIRRLRQWGADVVVVPTHAALDMVGKTTWEAISGNRVHVDVSENANDVVHVNTGAQADLLVIAPATANTIAKLAHGLADNLLTASALVATCPRLIAPAMHTQMWMHPATKDNIATMRRHGWELIGPETGQLTGSDIGPGRMSEPEDIAQRAIDILTERGFGTPAQPAETGQNWVISAGGTHEAIDPVRYIANHSTGIMGVELANAARARGHHVTLVAANLSADVLARCAPDIDVIPVVSALDVHDAMLRQTPRADVVIMAAAIGDFRVDQSTTKIKRGESLTIELKANPDILHEIAINRAKQDQCVIGFAAETGDEKKTYIDYGIAKAKRKGADLLVINQVGDGIGFGNVDTNVTIVSGKGQIVANATGSKPDVAEQIIETISHYLP</sequence>
<dbReference type="Gene3D" id="3.40.50.10300">
    <property type="entry name" value="CoaB-like"/>
    <property type="match status" value="1"/>
</dbReference>
<evidence type="ECO:0000313" key="7">
    <source>
        <dbReference type="EMBL" id="QJC21761.1"/>
    </source>
</evidence>
<reference evidence="7 8" key="1">
    <citation type="submission" date="2020-03" db="EMBL/GenBank/DDBJ databases">
        <title>Complete genome of Arcanobacterium buesumensis sp. nov. strain 2701.</title>
        <authorList>
            <person name="Borowiak M."/>
            <person name="Alssahen M."/>
            <person name="Laemmler C."/>
            <person name="Malorny B."/>
            <person name="Hassan A."/>
            <person name="Prenger-Berninghoff E."/>
            <person name="Ploetz M."/>
            <person name="Abdulmawjood A."/>
        </authorList>
    </citation>
    <scope>NUCLEOTIDE SEQUENCE [LARGE SCALE GENOMIC DNA]</scope>
    <source>
        <strain evidence="7 8">2701</strain>
    </source>
</reference>
<dbReference type="GO" id="GO:0004632">
    <property type="term" value="F:phosphopantothenate--cysteine ligase activity"/>
    <property type="evidence" value="ECO:0007669"/>
    <property type="project" value="UniProtKB-UniRule"/>
</dbReference>
<dbReference type="GO" id="GO:0015937">
    <property type="term" value="P:coenzyme A biosynthetic process"/>
    <property type="evidence" value="ECO:0007669"/>
    <property type="project" value="UniProtKB-UniRule"/>
</dbReference>
<dbReference type="GO" id="GO:0004633">
    <property type="term" value="F:phosphopantothenoylcysteine decarboxylase activity"/>
    <property type="evidence" value="ECO:0007669"/>
    <property type="project" value="UniProtKB-UniRule"/>
</dbReference>
<name>A0A6H2EL81_9ACTO</name>
<dbReference type="HAMAP" id="MF_02225">
    <property type="entry name" value="CoaBC"/>
    <property type="match status" value="1"/>
</dbReference>
<feature type="region of interest" description="Phosphopantothenoylcysteine decarboxylase" evidence="3">
    <location>
        <begin position="1"/>
        <end position="210"/>
    </location>
</feature>
<dbReference type="Proteomes" id="UP000502298">
    <property type="component" value="Chromosome"/>
</dbReference>
<comment type="similarity">
    <text evidence="3 4">In the N-terminal section; belongs to the HFCD (homo-oligomeric flavin containing Cys decarboxylase) superfamily.</text>
</comment>
<evidence type="ECO:0000256" key="1">
    <source>
        <dbReference type="ARBA" id="ARBA00022793"/>
    </source>
</evidence>
<keyword evidence="2 3" id="KW-0456">Lyase</keyword>
<comment type="cofactor">
    <cofactor evidence="3">
        <name>Mg(2+)</name>
        <dbReference type="ChEBI" id="CHEBI:18420"/>
    </cofactor>
</comment>
<comment type="caution">
    <text evidence="3">Lacks conserved residue(s) required for the propagation of feature annotation.</text>
</comment>
<dbReference type="GO" id="GO:0071513">
    <property type="term" value="C:phosphopantothenoylcysteine decarboxylase complex"/>
    <property type="evidence" value="ECO:0007669"/>
    <property type="project" value="TreeGrafter"/>
</dbReference>
<comment type="function">
    <text evidence="4">Catalyzes two steps in the biosynthesis of coenzyme A. In the first step cysteine is conjugated to 4'-phosphopantothenate to form 4-phosphopantothenoylcysteine, in the latter compound is decarboxylated to form 4'-phosphopantotheine.</text>
</comment>
<comment type="catalytic activity">
    <reaction evidence="3 4">
        <text>(R)-4'-phosphopantothenate + L-cysteine + CTP = N-[(R)-4-phosphopantothenoyl]-L-cysteine + CMP + diphosphate + H(+)</text>
        <dbReference type="Rhea" id="RHEA:19397"/>
        <dbReference type="ChEBI" id="CHEBI:10986"/>
        <dbReference type="ChEBI" id="CHEBI:15378"/>
        <dbReference type="ChEBI" id="CHEBI:33019"/>
        <dbReference type="ChEBI" id="CHEBI:35235"/>
        <dbReference type="ChEBI" id="CHEBI:37563"/>
        <dbReference type="ChEBI" id="CHEBI:59458"/>
        <dbReference type="ChEBI" id="CHEBI:60377"/>
        <dbReference type="EC" id="6.3.2.5"/>
    </reaction>
</comment>
<dbReference type="EMBL" id="CP050804">
    <property type="protein sequence ID" value="QJC21761.1"/>
    <property type="molecule type" value="Genomic_DNA"/>
</dbReference>
<comment type="pathway">
    <text evidence="3 4">Cofactor biosynthesis; coenzyme A biosynthesis; CoA from (R)-pantothenate: step 2/5.</text>
</comment>
<dbReference type="PANTHER" id="PTHR14359">
    <property type="entry name" value="HOMO-OLIGOMERIC FLAVIN CONTAINING CYS DECARBOXYLASE FAMILY"/>
    <property type="match status" value="1"/>
</dbReference>
<organism evidence="7 8">
    <name type="scientific">Arcanobacterium buesumense</name>
    <dbReference type="NCBI Taxonomy" id="2722751"/>
    <lineage>
        <taxon>Bacteria</taxon>
        <taxon>Bacillati</taxon>
        <taxon>Actinomycetota</taxon>
        <taxon>Actinomycetes</taxon>
        <taxon>Actinomycetales</taxon>
        <taxon>Actinomycetaceae</taxon>
        <taxon>Arcanobacterium</taxon>
    </lineage>
</organism>
<feature type="binding site" evidence="3">
    <location>
        <position position="347"/>
    </location>
    <ligand>
        <name>CTP</name>
        <dbReference type="ChEBI" id="CHEBI:37563"/>
    </ligand>
</feature>
<dbReference type="AlphaFoldDB" id="A0A6H2EL81"/>